<dbReference type="Pfam" id="PF04055">
    <property type="entry name" value="Radical_SAM"/>
    <property type="match status" value="1"/>
</dbReference>
<evidence type="ECO:0000256" key="3">
    <source>
        <dbReference type="ARBA" id="ARBA00022485"/>
    </source>
</evidence>
<evidence type="ECO:0000259" key="9">
    <source>
        <dbReference type="PROSITE" id="PS51379"/>
    </source>
</evidence>
<dbReference type="NCBIfam" id="TIGR04041">
    <property type="entry name" value="activase_YjjW"/>
    <property type="match status" value="1"/>
</dbReference>
<evidence type="ECO:0000256" key="1">
    <source>
        <dbReference type="ARBA" id="ARBA00001966"/>
    </source>
</evidence>
<keyword evidence="3" id="KW-0004">4Fe-4S</keyword>
<accession>A0A1G8Y0B5</accession>
<name>A0A1G8Y0B5_9GAMM</name>
<keyword evidence="8" id="KW-0411">Iron-sulfur</keyword>
<dbReference type="InterPro" id="IPR017900">
    <property type="entry name" value="4Fe4S_Fe_S_CS"/>
</dbReference>
<dbReference type="Proteomes" id="UP000199527">
    <property type="component" value="Unassembled WGS sequence"/>
</dbReference>
<dbReference type="PROSITE" id="PS00198">
    <property type="entry name" value="4FE4S_FER_1"/>
    <property type="match status" value="2"/>
</dbReference>
<evidence type="ECO:0000256" key="6">
    <source>
        <dbReference type="ARBA" id="ARBA00023002"/>
    </source>
</evidence>
<dbReference type="InterPro" id="IPR034457">
    <property type="entry name" value="Organic_radical-activating"/>
</dbReference>
<feature type="domain" description="4Fe-4S ferredoxin-type" evidence="9">
    <location>
        <begin position="78"/>
        <end position="108"/>
    </location>
</feature>
<dbReference type="InterPro" id="IPR012839">
    <property type="entry name" value="Organic_radical_activase"/>
</dbReference>
<evidence type="ECO:0000313" key="11">
    <source>
        <dbReference type="EMBL" id="SDJ95884.1"/>
    </source>
</evidence>
<proteinExistence type="inferred from homology"/>
<dbReference type="GO" id="GO:0046872">
    <property type="term" value="F:metal ion binding"/>
    <property type="evidence" value="ECO:0007669"/>
    <property type="project" value="UniProtKB-KW"/>
</dbReference>
<gene>
    <name evidence="11" type="ORF">SAMN04488540_11651</name>
</gene>
<dbReference type="SFLD" id="SFLDF00392">
    <property type="entry name" value="YjjI_activase"/>
    <property type="match status" value="1"/>
</dbReference>
<protein>
    <submittedName>
        <fullName evidence="11">Glycine radical enzyme activase, YjjW family</fullName>
    </submittedName>
</protein>
<dbReference type="CDD" id="cd01335">
    <property type="entry name" value="Radical_SAM"/>
    <property type="match status" value="1"/>
</dbReference>
<dbReference type="GO" id="GO:0016491">
    <property type="term" value="F:oxidoreductase activity"/>
    <property type="evidence" value="ECO:0007669"/>
    <property type="project" value="UniProtKB-KW"/>
</dbReference>
<feature type="domain" description="Radical SAM core" evidence="10">
    <location>
        <begin position="23"/>
        <end position="290"/>
    </location>
</feature>
<evidence type="ECO:0000256" key="4">
    <source>
        <dbReference type="ARBA" id="ARBA00022691"/>
    </source>
</evidence>
<dbReference type="PROSITE" id="PS01087">
    <property type="entry name" value="RADICAL_ACTIVATING"/>
    <property type="match status" value="1"/>
</dbReference>
<dbReference type="SFLD" id="SFLDG01118">
    <property type="entry name" value="activating_enzymes__group_2"/>
    <property type="match status" value="1"/>
</dbReference>
<dbReference type="PROSITE" id="PS51379">
    <property type="entry name" value="4FE4S_FER_2"/>
    <property type="match status" value="2"/>
</dbReference>
<dbReference type="PIRSF" id="PIRSF000371">
    <property type="entry name" value="PFL_act_enz"/>
    <property type="match status" value="1"/>
</dbReference>
<keyword evidence="4" id="KW-0949">S-adenosyl-L-methionine</keyword>
<dbReference type="InterPro" id="IPR040074">
    <property type="entry name" value="BssD/PflA/YjjW"/>
</dbReference>
<dbReference type="SUPFAM" id="SSF54862">
    <property type="entry name" value="4Fe-4S ferredoxins"/>
    <property type="match status" value="1"/>
</dbReference>
<dbReference type="PROSITE" id="PS51918">
    <property type="entry name" value="RADICAL_SAM"/>
    <property type="match status" value="1"/>
</dbReference>
<keyword evidence="7" id="KW-0408">Iron</keyword>
<dbReference type="InterPro" id="IPR007197">
    <property type="entry name" value="rSAM"/>
</dbReference>
<evidence type="ECO:0000313" key="12">
    <source>
        <dbReference type="Proteomes" id="UP000199527"/>
    </source>
</evidence>
<dbReference type="PANTHER" id="PTHR30352:SF13">
    <property type="entry name" value="GLYCYL-RADICAL ENZYME ACTIVATING ENZYME YJJW-RELATED"/>
    <property type="match status" value="1"/>
</dbReference>
<dbReference type="PANTHER" id="PTHR30352">
    <property type="entry name" value="PYRUVATE FORMATE-LYASE-ACTIVATING ENZYME"/>
    <property type="match status" value="1"/>
</dbReference>
<dbReference type="Gene3D" id="3.30.70.20">
    <property type="match status" value="1"/>
</dbReference>
<dbReference type="InterPro" id="IPR023912">
    <property type="entry name" value="YjjW_bact"/>
</dbReference>
<feature type="domain" description="4Fe-4S ferredoxin-type" evidence="9">
    <location>
        <begin position="53"/>
        <end position="73"/>
    </location>
</feature>
<reference evidence="12" key="1">
    <citation type="submission" date="2016-10" db="EMBL/GenBank/DDBJ databases">
        <authorList>
            <person name="Varghese N."/>
            <person name="Submissions S."/>
        </authorList>
    </citation>
    <scope>NUCLEOTIDE SEQUENCE [LARGE SCALE GENOMIC DNA]</scope>
    <source>
        <strain evidence="12">DSM 23317</strain>
    </source>
</reference>
<dbReference type="InterPro" id="IPR017896">
    <property type="entry name" value="4Fe4S_Fe-S-bd"/>
</dbReference>
<dbReference type="SUPFAM" id="SSF102114">
    <property type="entry name" value="Radical SAM enzymes"/>
    <property type="match status" value="1"/>
</dbReference>
<dbReference type="InterPro" id="IPR001989">
    <property type="entry name" value="Radical_activat_CS"/>
</dbReference>
<keyword evidence="6" id="KW-0560">Oxidoreductase</keyword>
<dbReference type="InterPro" id="IPR058240">
    <property type="entry name" value="rSAM_sf"/>
</dbReference>
<dbReference type="SFLD" id="SFLDS00029">
    <property type="entry name" value="Radical_SAM"/>
    <property type="match status" value="1"/>
</dbReference>
<sequence length="298" mass="32532">MIAAPQPKPATALLSRVLDFSCVDGPGSRMVLFFQGCNMDCIGCHNPQTIGLCNHCGDCVAHCPNGALELVRGVGQRKRMRCDAGRCLRCDQCLPHCPRGGNPSAVAYTPEQLVQLIADRAPLLDGVTFSGGEATLQHGFIGRLCDALAQDPRTARLGRLLDSNGLLAARHWPALLQRCDGVMLDIKALDESLHRRLTGRSNRQVLESAALLARADKLTELRWLVIEGVNDGEAEVQALLALWRSLESGAPLRLNRFQHHGVGERGQQMAATSQARMEQLHQRLQQQGVPLLPLPRID</sequence>
<organism evidence="11 12">
    <name type="scientific">Ferrimonas sediminum</name>
    <dbReference type="NCBI Taxonomy" id="718193"/>
    <lineage>
        <taxon>Bacteria</taxon>
        <taxon>Pseudomonadati</taxon>
        <taxon>Pseudomonadota</taxon>
        <taxon>Gammaproteobacteria</taxon>
        <taxon>Alteromonadales</taxon>
        <taxon>Ferrimonadaceae</taxon>
        <taxon>Ferrimonas</taxon>
    </lineage>
</organism>
<keyword evidence="5" id="KW-0479">Metal-binding</keyword>
<evidence type="ECO:0000256" key="2">
    <source>
        <dbReference type="ARBA" id="ARBA00009777"/>
    </source>
</evidence>
<keyword evidence="12" id="KW-1185">Reference proteome</keyword>
<evidence type="ECO:0000256" key="7">
    <source>
        <dbReference type="ARBA" id="ARBA00023004"/>
    </source>
</evidence>
<dbReference type="Gene3D" id="3.20.20.70">
    <property type="entry name" value="Aldolase class I"/>
    <property type="match status" value="1"/>
</dbReference>
<comment type="similarity">
    <text evidence="2">Belongs to the organic radical-activating enzymes family.</text>
</comment>
<dbReference type="AlphaFoldDB" id="A0A1G8Y0B5"/>
<evidence type="ECO:0000256" key="8">
    <source>
        <dbReference type="ARBA" id="ARBA00023014"/>
    </source>
</evidence>
<dbReference type="InterPro" id="IPR013785">
    <property type="entry name" value="Aldolase_TIM"/>
</dbReference>
<dbReference type="SFLD" id="SFLDG01066">
    <property type="entry name" value="organic_radical-activating_enz"/>
    <property type="match status" value="1"/>
</dbReference>
<comment type="cofactor">
    <cofactor evidence="1">
        <name>[4Fe-4S] cluster</name>
        <dbReference type="ChEBI" id="CHEBI:49883"/>
    </cofactor>
</comment>
<evidence type="ECO:0000256" key="5">
    <source>
        <dbReference type="ARBA" id="ARBA00022723"/>
    </source>
</evidence>
<evidence type="ECO:0000259" key="10">
    <source>
        <dbReference type="PROSITE" id="PS51918"/>
    </source>
</evidence>
<dbReference type="EMBL" id="FNEM01000016">
    <property type="protein sequence ID" value="SDJ95884.1"/>
    <property type="molecule type" value="Genomic_DNA"/>
</dbReference>
<dbReference type="GO" id="GO:0051539">
    <property type="term" value="F:4 iron, 4 sulfur cluster binding"/>
    <property type="evidence" value="ECO:0007669"/>
    <property type="project" value="UniProtKB-KW"/>
</dbReference>